<keyword evidence="2" id="KW-1185">Reference proteome</keyword>
<evidence type="ECO:0000313" key="2">
    <source>
        <dbReference type="Proteomes" id="UP000002730"/>
    </source>
</evidence>
<sequence length="37" mass="4505">MRSLVINKIKVRQDGDNESFSENDDYFRWKRVKSQKS</sequence>
<name>D9SNW5_CLOC7</name>
<proteinExistence type="predicted"/>
<protein>
    <submittedName>
        <fullName evidence="1">Uncharacterized protein</fullName>
    </submittedName>
</protein>
<reference evidence="1 2" key="1">
    <citation type="submission" date="2010-08" db="EMBL/GenBank/DDBJ databases">
        <title>Complete sequence of Clostridium cellulovorans 743B.</title>
        <authorList>
            <consortium name="US DOE Joint Genome Institute"/>
            <person name="Lucas S."/>
            <person name="Copeland A."/>
            <person name="Lapidus A."/>
            <person name="Cheng J.-F."/>
            <person name="Bruce D."/>
            <person name="Goodwin L."/>
            <person name="Pitluck S."/>
            <person name="Chertkov O."/>
            <person name="Detter J.C."/>
            <person name="Han C."/>
            <person name="Tapia R."/>
            <person name="Land M."/>
            <person name="Hauser L."/>
            <person name="Chang Y.-J."/>
            <person name="Jeffries C."/>
            <person name="Kyrpides N."/>
            <person name="Ivanova N."/>
            <person name="Mikhailova N."/>
            <person name="Hemme C.L."/>
            <person name="Woyke T."/>
        </authorList>
    </citation>
    <scope>NUCLEOTIDE SEQUENCE [LARGE SCALE GENOMIC DNA]</scope>
    <source>
        <strain evidence="2">ATCC 35296 / DSM 3052 / OCM 3 / 743B</strain>
    </source>
</reference>
<accession>D9SNW5</accession>
<dbReference type="KEGG" id="ccb:Clocel_0202"/>
<evidence type="ECO:0000313" key="1">
    <source>
        <dbReference type="EMBL" id="ADL49986.1"/>
    </source>
</evidence>
<dbReference type="EMBL" id="CP002160">
    <property type="protein sequence ID" value="ADL49986.1"/>
    <property type="molecule type" value="Genomic_DNA"/>
</dbReference>
<dbReference type="HOGENOM" id="CLU_3342217_0_0_9"/>
<organism evidence="1 2">
    <name type="scientific">Clostridium cellulovorans (strain ATCC 35296 / DSM 3052 / OCM 3 / 743B)</name>
    <dbReference type="NCBI Taxonomy" id="573061"/>
    <lineage>
        <taxon>Bacteria</taxon>
        <taxon>Bacillati</taxon>
        <taxon>Bacillota</taxon>
        <taxon>Clostridia</taxon>
        <taxon>Eubacteriales</taxon>
        <taxon>Clostridiaceae</taxon>
        <taxon>Clostridium</taxon>
    </lineage>
</organism>
<dbReference type="AlphaFoldDB" id="D9SNW5"/>
<dbReference type="Proteomes" id="UP000002730">
    <property type="component" value="Chromosome"/>
</dbReference>
<gene>
    <name evidence="1" type="ordered locus">Clocel_0202</name>
</gene>